<feature type="transmembrane region" description="Helical" evidence="7">
    <location>
        <begin position="76"/>
        <end position="96"/>
    </location>
</feature>
<evidence type="ECO:0000256" key="1">
    <source>
        <dbReference type="ARBA" id="ARBA00004141"/>
    </source>
</evidence>
<evidence type="ECO:0000256" key="5">
    <source>
        <dbReference type="ARBA" id="ARBA00023136"/>
    </source>
</evidence>
<feature type="transmembrane region" description="Helical" evidence="7">
    <location>
        <begin position="253"/>
        <end position="275"/>
    </location>
</feature>
<keyword evidence="5 7" id="KW-0472">Membrane</keyword>
<dbReference type="OrthoDB" id="9787815at2"/>
<evidence type="ECO:0000256" key="2">
    <source>
        <dbReference type="ARBA" id="ARBA00022448"/>
    </source>
</evidence>
<dbReference type="RefSeq" id="WP_120044441.1">
    <property type="nucleotide sequence ID" value="NZ_QZFU01000041.1"/>
</dbReference>
<feature type="transmembrane region" description="Helical" evidence="7">
    <location>
        <begin position="216"/>
        <end position="233"/>
    </location>
</feature>
<comment type="subcellular location">
    <subcellularLocation>
        <location evidence="1">Membrane</location>
        <topology evidence="1">Multi-pass membrane protein</topology>
    </subcellularLocation>
</comment>
<name>A0A3A4K9K6_9NOCA</name>
<feature type="transmembrane region" description="Helical" evidence="7">
    <location>
        <begin position="347"/>
        <end position="366"/>
    </location>
</feature>
<dbReference type="GO" id="GO:0022857">
    <property type="term" value="F:transmembrane transporter activity"/>
    <property type="evidence" value="ECO:0007669"/>
    <property type="project" value="InterPro"/>
</dbReference>
<accession>A0A3A4K9K6</accession>
<evidence type="ECO:0000256" key="4">
    <source>
        <dbReference type="ARBA" id="ARBA00022989"/>
    </source>
</evidence>
<comment type="caution">
    <text evidence="8">The sequence shown here is derived from an EMBL/GenBank/DDBJ whole genome shotgun (WGS) entry which is preliminary data.</text>
</comment>
<feature type="transmembrane region" description="Helical" evidence="7">
    <location>
        <begin position="41"/>
        <end position="64"/>
    </location>
</feature>
<evidence type="ECO:0000256" key="7">
    <source>
        <dbReference type="SAM" id="Phobius"/>
    </source>
</evidence>
<feature type="transmembrane region" description="Helical" evidence="7">
    <location>
        <begin position="167"/>
        <end position="186"/>
    </location>
</feature>
<evidence type="ECO:0000256" key="6">
    <source>
        <dbReference type="SAM" id="MobiDB-lite"/>
    </source>
</evidence>
<dbReference type="Proteomes" id="UP000266677">
    <property type="component" value="Unassembled WGS sequence"/>
</dbReference>
<evidence type="ECO:0000313" key="9">
    <source>
        <dbReference type="Proteomes" id="UP000266677"/>
    </source>
</evidence>
<dbReference type="Pfam" id="PF07690">
    <property type="entry name" value="MFS_1"/>
    <property type="match status" value="1"/>
</dbReference>
<keyword evidence="3 7" id="KW-0812">Transmembrane</keyword>
<keyword evidence="2" id="KW-0813">Transport</keyword>
<keyword evidence="9" id="KW-1185">Reference proteome</keyword>
<evidence type="ECO:0000313" key="8">
    <source>
        <dbReference type="EMBL" id="RJO70074.1"/>
    </source>
</evidence>
<feature type="region of interest" description="Disordered" evidence="6">
    <location>
        <begin position="402"/>
        <end position="422"/>
    </location>
</feature>
<gene>
    <name evidence="8" type="ORF">D5S18_29925</name>
</gene>
<dbReference type="InterPro" id="IPR011701">
    <property type="entry name" value="MFS"/>
</dbReference>
<dbReference type="AlphaFoldDB" id="A0A3A4K9K6"/>
<feature type="transmembrane region" description="Helical" evidence="7">
    <location>
        <begin position="372"/>
        <end position="394"/>
    </location>
</feature>
<keyword evidence="4 7" id="KW-1133">Transmembrane helix</keyword>
<feature type="transmembrane region" description="Helical" evidence="7">
    <location>
        <begin position="282"/>
        <end position="302"/>
    </location>
</feature>
<dbReference type="InterPro" id="IPR036259">
    <property type="entry name" value="MFS_trans_sf"/>
</dbReference>
<feature type="transmembrane region" description="Helical" evidence="7">
    <location>
        <begin position="12"/>
        <end position="35"/>
    </location>
</feature>
<organism evidence="8 9">
    <name type="scientific">Nocardia panacis</name>
    <dbReference type="NCBI Taxonomy" id="2340916"/>
    <lineage>
        <taxon>Bacteria</taxon>
        <taxon>Bacillati</taxon>
        <taxon>Actinomycetota</taxon>
        <taxon>Actinomycetes</taxon>
        <taxon>Mycobacteriales</taxon>
        <taxon>Nocardiaceae</taxon>
        <taxon>Nocardia</taxon>
    </lineage>
</organism>
<dbReference type="SUPFAM" id="SSF103473">
    <property type="entry name" value="MFS general substrate transporter"/>
    <property type="match status" value="1"/>
</dbReference>
<dbReference type="PANTHER" id="PTHR12778">
    <property type="entry name" value="SOLUTE CARRIER FAMILY 33 ACETYL-COA TRANSPORTER -RELATED"/>
    <property type="match status" value="1"/>
</dbReference>
<feature type="transmembrane region" description="Helical" evidence="7">
    <location>
        <begin position="138"/>
        <end position="161"/>
    </location>
</feature>
<feature type="transmembrane region" description="Helical" evidence="7">
    <location>
        <begin position="308"/>
        <end position="327"/>
    </location>
</feature>
<dbReference type="InterPro" id="IPR004752">
    <property type="entry name" value="AmpG_permease/AT-1"/>
</dbReference>
<evidence type="ECO:0000256" key="3">
    <source>
        <dbReference type="ARBA" id="ARBA00022692"/>
    </source>
</evidence>
<sequence length="422" mass="44128">MNGSYPYRLAVISSLYLVSDIGYSFFFGALGTILLGRGVSLGTVGMINLLGIVYFSRFLIAPIVDRYGSASYGHYRGWLMCTQVALILTLLALTTVDPVADLGATLMIMTVVLVLSAFHDTAISGLSIRILAPAEHGVANGLQTAAASLSMIIGTGGAVLLYASVGWVPMLCCLAAVFVIPLAVLARFDEPTAQIAASSRVAWRALVTYLRRPKTALWSLVVLPLYLLGDWVASAPQTAMLMGVGWTTERVGFIQYTVAIVWQILAALAAGAIIARYGRRGPAVAMGVLSTLAVAATIPLAAGQDHGWLTTPALIAMAVIYGAKLTWTSTVSMDLVRNSSAATDFTVPMSMTGMGRAIVVPIGMWAAECFGFVAVTVASVVFAALGTVVAAVAARGYPNHAPVRQDESKGRAGTHSGGPIAP</sequence>
<protein>
    <submittedName>
        <fullName evidence="8">MFS transporter</fullName>
    </submittedName>
</protein>
<feature type="transmembrane region" description="Helical" evidence="7">
    <location>
        <begin position="102"/>
        <end position="126"/>
    </location>
</feature>
<dbReference type="PANTHER" id="PTHR12778:SF10">
    <property type="entry name" value="MAJOR FACILITATOR SUPERFAMILY DOMAIN-CONTAINING PROTEIN 3"/>
    <property type="match status" value="1"/>
</dbReference>
<dbReference type="EMBL" id="QZFU01000041">
    <property type="protein sequence ID" value="RJO70074.1"/>
    <property type="molecule type" value="Genomic_DNA"/>
</dbReference>
<proteinExistence type="predicted"/>
<dbReference type="Gene3D" id="1.20.1250.20">
    <property type="entry name" value="MFS general substrate transporter like domains"/>
    <property type="match status" value="1"/>
</dbReference>
<reference evidence="8 9" key="1">
    <citation type="submission" date="2018-09" db="EMBL/GenBank/DDBJ databases">
        <title>YIM PH21274 draft genome.</title>
        <authorList>
            <person name="Miao C."/>
        </authorList>
    </citation>
    <scope>NUCLEOTIDE SEQUENCE [LARGE SCALE GENOMIC DNA]</scope>
    <source>
        <strain evidence="8 9">YIM PH 21724</strain>
    </source>
</reference>
<dbReference type="GO" id="GO:0016020">
    <property type="term" value="C:membrane"/>
    <property type="evidence" value="ECO:0007669"/>
    <property type="project" value="UniProtKB-SubCell"/>
</dbReference>